<gene>
    <name evidence="2" type="ORF">ABK905_02110</name>
</gene>
<evidence type="ECO:0000313" key="2">
    <source>
        <dbReference type="EMBL" id="XBS70117.1"/>
    </source>
</evidence>
<accession>A0AAU7QAC8</accession>
<reference evidence="2" key="1">
    <citation type="submission" date="2024-06" db="EMBL/GenBank/DDBJ databases">
        <authorList>
            <person name="Coelho C."/>
            <person name="Bento M."/>
            <person name="Garcia E."/>
            <person name="Camelo A."/>
            <person name="Brandao I."/>
            <person name="Espirito Santo C."/>
            <person name="Trovao J."/>
            <person name="Verissimo A."/>
            <person name="Costa J."/>
            <person name="Tiago I."/>
        </authorList>
    </citation>
    <scope>NUCLEOTIDE SEQUENCE</scope>
    <source>
        <strain evidence="2">KWT182</strain>
    </source>
</reference>
<feature type="compositionally biased region" description="Polar residues" evidence="1">
    <location>
        <begin position="175"/>
        <end position="192"/>
    </location>
</feature>
<dbReference type="EMBL" id="CP157947">
    <property type="protein sequence ID" value="XBS70117.1"/>
    <property type="molecule type" value="Genomic_DNA"/>
</dbReference>
<protein>
    <submittedName>
        <fullName evidence="2">Uncharacterized protein</fullName>
    </submittedName>
</protein>
<name>A0AAU7QAC8_9GAMM</name>
<proteinExistence type="predicted"/>
<sequence>MPVSSIDNHRRTIGIYYHRQQKKCKSQLKIDMNFRYSRLEEHKLLPSLEYVGNEAHAYIKKEKIVTKQLRASSLLNVAILLMSLKPEQGIHNLNLSTCDATLLSSYSTSHHQLDTAIAYGSISLIDVIPLHQDYRIRKNAGQKVCRRTDEARAKKQHKVPPKAVYGVADAGDPDSTGSRKINRTNRPLNNNLDKGGGPSNHNSVGMRSGMTQFINPMKVHHCLFGHEKVDHYGTITRNVKNFYRTEDVCIRYLKDQDRDIPHRFYHLKNNIGIFREEIRIAQATVGQALLKFKRTTEKNDLGFIKYHPENGIKAYLERVLETDDEGIIYHAMVRLEYYLMQVEKYFREHKGNIIFATGKRKNSPDAPFRDPMVGFTMPMDSRNRIVIMVDYFGTNEILHDRLRFSMLNDNSSILVGSRNFVYSPNKRRPGDIDETLEVFNEDTVANGKEAVVFDDLTIKSYADAMDREVDVSQFLMAIKK</sequence>
<organism evidence="2">
    <name type="scientific">Acerihabitans sp. KWT182</name>
    <dbReference type="NCBI Taxonomy" id="3157919"/>
    <lineage>
        <taxon>Bacteria</taxon>
        <taxon>Pseudomonadati</taxon>
        <taxon>Pseudomonadota</taxon>
        <taxon>Gammaproteobacteria</taxon>
        <taxon>Enterobacterales</taxon>
        <taxon>Pectobacteriaceae</taxon>
        <taxon>Acerihabitans</taxon>
    </lineage>
</organism>
<dbReference type="AlphaFoldDB" id="A0AAU7QAC8"/>
<evidence type="ECO:0000256" key="1">
    <source>
        <dbReference type="SAM" id="MobiDB-lite"/>
    </source>
</evidence>
<feature type="region of interest" description="Disordered" evidence="1">
    <location>
        <begin position="147"/>
        <end position="201"/>
    </location>
</feature>